<dbReference type="EMBL" id="JAHHUM010001749">
    <property type="protein sequence ID" value="KAK5609406.1"/>
    <property type="molecule type" value="Genomic_DNA"/>
</dbReference>
<sequence>MVGGEGTLWALDAYFCTCCRVCTPVLVWLPACNVAMMALFWMIDVLEETARSPGWARASV</sequence>
<reference evidence="1 2" key="1">
    <citation type="submission" date="2021-06" db="EMBL/GenBank/DDBJ databases">
        <authorList>
            <person name="Palmer J.M."/>
        </authorList>
    </citation>
    <scope>NUCLEOTIDE SEQUENCE [LARGE SCALE GENOMIC DNA]</scope>
    <source>
        <strain evidence="1 2">MEX-2019</strain>
        <tissue evidence="1">Muscle</tissue>
    </source>
</reference>
<evidence type="ECO:0000313" key="1">
    <source>
        <dbReference type="EMBL" id="KAK5609406.1"/>
    </source>
</evidence>
<name>A0AAV9RKA3_9TELE</name>
<comment type="caution">
    <text evidence="1">The sequence shown here is derived from an EMBL/GenBank/DDBJ whole genome shotgun (WGS) entry which is preliminary data.</text>
</comment>
<organism evidence="1 2">
    <name type="scientific">Crenichthys baileyi</name>
    <name type="common">White River springfish</name>
    <dbReference type="NCBI Taxonomy" id="28760"/>
    <lineage>
        <taxon>Eukaryota</taxon>
        <taxon>Metazoa</taxon>
        <taxon>Chordata</taxon>
        <taxon>Craniata</taxon>
        <taxon>Vertebrata</taxon>
        <taxon>Euteleostomi</taxon>
        <taxon>Actinopterygii</taxon>
        <taxon>Neopterygii</taxon>
        <taxon>Teleostei</taxon>
        <taxon>Neoteleostei</taxon>
        <taxon>Acanthomorphata</taxon>
        <taxon>Ovalentaria</taxon>
        <taxon>Atherinomorphae</taxon>
        <taxon>Cyprinodontiformes</taxon>
        <taxon>Goodeidae</taxon>
        <taxon>Crenichthys</taxon>
    </lineage>
</organism>
<proteinExistence type="predicted"/>
<protein>
    <submittedName>
        <fullName evidence="1">Uncharacterized protein</fullName>
    </submittedName>
</protein>
<keyword evidence="2" id="KW-1185">Reference proteome</keyword>
<accession>A0AAV9RKA3</accession>
<evidence type="ECO:0000313" key="2">
    <source>
        <dbReference type="Proteomes" id="UP001311232"/>
    </source>
</evidence>
<dbReference type="Proteomes" id="UP001311232">
    <property type="component" value="Unassembled WGS sequence"/>
</dbReference>
<dbReference type="AlphaFoldDB" id="A0AAV9RKA3"/>
<gene>
    <name evidence="1" type="ORF">CRENBAI_010239</name>
</gene>